<dbReference type="OrthoDB" id="294763at2759"/>
<evidence type="ECO:0000256" key="1">
    <source>
        <dbReference type="ARBA" id="ARBA00022527"/>
    </source>
</evidence>
<evidence type="ECO:0000256" key="2">
    <source>
        <dbReference type="ARBA" id="ARBA00022679"/>
    </source>
</evidence>
<feature type="domain" description="Protein kinase" evidence="7">
    <location>
        <begin position="144"/>
        <end position="410"/>
    </location>
</feature>
<dbReference type="RefSeq" id="XP_012651666.1">
    <property type="nucleotide sequence ID" value="XM_012796212.1"/>
</dbReference>
<keyword evidence="5" id="KW-0067">ATP-binding</keyword>
<evidence type="ECO:0000256" key="3">
    <source>
        <dbReference type="ARBA" id="ARBA00022741"/>
    </source>
</evidence>
<evidence type="ECO:0000313" key="9">
    <source>
        <dbReference type="Proteomes" id="UP000009168"/>
    </source>
</evidence>
<dbReference type="GO" id="GO:0005524">
    <property type="term" value="F:ATP binding"/>
    <property type="evidence" value="ECO:0007669"/>
    <property type="project" value="UniProtKB-KW"/>
</dbReference>
<dbReference type="SMART" id="SM00220">
    <property type="entry name" value="S_TKc"/>
    <property type="match status" value="1"/>
</dbReference>
<feature type="region of interest" description="Disordered" evidence="6">
    <location>
        <begin position="603"/>
        <end position="646"/>
    </location>
</feature>
<proteinExistence type="predicted"/>
<dbReference type="Gene3D" id="3.30.200.20">
    <property type="entry name" value="Phosphorylase Kinase, domain 1"/>
    <property type="match status" value="1"/>
</dbReference>
<gene>
    <name evidence="8" type="ORF">TTHERM_000575549</name>
</gene>
<keyword evidence="9" id="KW-1185">Reference proteome</keyword>
<dbReference type="Gene3D" id="1.10.510.10">
    <property type="entry name" value="Transferase(Phosphotransferase) domain 1"/>
    <property type="match status" value="1"/>
</dbReference>
<dbReference type="InParanoid" id="W7XL64"/>
<evidence type="ECO:0000256" key="5">
    <source>
        <dbReference type="ARBA" id="ARBA00022840"/>
    </source>
</evidence>
<dbReference type="Gene3D" id="2.30.29.30">
    <property type="entry name" value="Pleckstrin-homology domain (PH domain)/Phosphotyrosine-binding domain (PTB)"/>
    <property type="match status" value="1"/>
</dbReference>
<dbReference type="GO" id="GO:0004674">
    <property type="term" value="F:protein serine/threonine kinase activity"/>
    <property type="evidence" value="ECO:0007669"/>
    <property type="project" value="UniProtKB-KW"/>
</dbReference>
<keyword evidence="1" id="KW-0723">Serine/threonine-protein kinase</keyword>
<dbReference type="InterPro" id="IPR050205">
    <property type="entry name" value="CDPK_Ser/Thr_kinases"/>
</dbReference>
<dbReference type="KEGG" id="tet:TTHERM_000575549"/>
<evidence type="ECO:0000313" key="8">
    <source>
        <dbReference type="EMBL" id="EWS75744.1"/>
    </source>
</evidence>
<dbReference type="AlphaFoldDB" id="W7XL64"/>
<keyword evidence="2" id="KW-0808">Transferase</keyword>
<organism evidence="8 9">
    <name type="scientific">Tetrahymena thermophila (strain SB210)</name>
    <dbReference type="NCBI Taxonomy" id="312017"/>
    <lineage>
        <taxon>Eukaryota</taxon>
        <taxon>Sar</taxon>
        <taxon>Alveolata</taxon>
        <taxon>Ciliophora</taxon>
        <taxon>Intramacronucleata</taxon>
        <taxon>Oligohymenophorea</taxon>
        <taxon>Hymenostomatida</taxon>
        <taxon>Tetrahymenina</taxon>
        <taxon>Tetrahymenidae</taxon>
        <taxon>Tetrahymena</taxon>
    </lineage>
</organism>
<reference evidence="9" key="1">
    <citation type="journal article" date="2006" name="PLoS Biol.">
        <title>Macronuclear genome sequence of the ciliate Tetrahymena thermophila, a model eukaryote.</title>
        <authorList>
            <person name="Eisen J.A."/>
            <person name="Coyne R.S."/>
            <person name="Wu M."/>
            <person name="Wu D."/>
            <person name="Thiagarajan M."/>
            <person name="Wortman J.R."/>
            <person name="Badger J.H."/>
            <person name="Ren Q."/>
            <person name="Amedeo P."/>
            <person name="Jones K.M."/>
            <person name="Tallon L.J."/>
            <person name="Delcher A.L."/>
            <person name="Salzberg S.L."/>
            <person name="Silva J.C."/>
            <person name="Haas B.J."/>
            <person name="Majoros W.H."/>
            <person name="Farzad M."/>
            <person name="Carlton J.M."/>
            <person name="Smith R.K. Jr."/>
            <person name="Garg J."/>
            <person name="Pearlman R.E."/>
            <person name="Karrer K.M."/>
            <person name="Sun L."/>
            <person name="Manning G."/>
            <person name="Elde N.C."/>
            <person name="Turkewitz A.P."/>
            <person name="Asai D.J."/>
            <person name="Wilkes D.E."/>
            <person name="Wang Y."/>
            <person name="Cai H."/>
            <person name="Collins K."/>
            <person name="Stewart B.A."/>
            <person name="Lee S.R."/>
            <person name="Wilamowska K."/>
            <person name="Weinberg Z."/>
            <person name="Ruzzo W.L."/>
            <person name="Wloga D."/>
            <person name="Gaertig J."/>
            <person name="Frankel J."/>
            <person name="Tsao C.-C."/>
            <person name="Gorovsky M.A."/>
            <person name="Keeling P.J."/>
            <person name="Waller R.F."/>
            <person name="Patron N.J."/>
            <person name="Cherry J.M."/>
            <person name="Stover N.A."/>
            <person name="Krieger C.J."/>
            <person name="del Toro C."/>
            <person name="Ryder H.F."/>
            <person name="Williamson S.C."/>
            <person name="Barbeau R.A."/>
            <person name="Hamilton E.P."/>
            <person name="Orias E."/>
        </authorList>
    </citation>
    <scope>NUCLEOTIDE SEQUENCE [LARGE SCALE GENOMIC DNA]</scope>
    <source>
        <strain evidence="9">SB210</strain>
    </source>
</reference>
<dbReference type="PROSITE" id="PS50011">
    <property type="entry name" value="PROTEIN_KINASE_DOM"/>
    <property type="match status" value="1"/>
</dbReference>
<evidence type="ECO:0000256" key="4">
    <source>
        <dbReference type="ARBA" id="ARBA00022777"/>
    </source>
</evidence>
<dbReference type="Pfam" id="PF00069">
    <property type="entry name" value="Pkinase"/>
    <property type="match status" value="1"/>
</dbReference>
<dbReference type="GeneID" id="24439650"/>
<evidence type="ECO:0000256" key="6">
    <source>
        <dbReference type="SAM" id="MobiDB-lite"/>
    </source>
</evidence>
<dbReference type="InterPro" id="IPR011993">
    <property type="entry name" value="PH-like_dom_sf"/>
</dbReference>
<dbReference type="EMBL" id="GG662798">
    <property type="protein sequence ID" value="EWS75744.1"/>
    <property type="molecule type" value="Genomic_DNA"/>
</dbReference>
<dbReference type="InterPro" id="IPR000719">
    <property type="entry name" value="Prot_kinase_dom"/>
</dbReference>
<keyword evidence="4 8" id="KW-0418">Kinase</keyword>
<dbReference type="SMART" id="SM00233">
    <property type="entry name" value="PH"/>
    <property type="match status" value="1"/>
</dbReference>
<evidence type="ECO:0000259" key="7">
    <source>
        <dbReference type="PROSITE" id="PS50011"/>
    </source>
</evidence>
<accession>W7XL64</accession>
<keyword evidence="3" id="KW-0547">Nucleotide-binding</keyword>
<dbReference type="Proteomes" id="UP000009168">
    <property type="component" value="Unassembled WGS sequence"/>
</dbReference>
<sequence>MDERNTMLMNFVLNDNKHLRRFLETQTPFKTQKKGQKPAQKPIMKGQFLTFSKMIKQFRPFYFELYPNLLIKYQDKTKPPPVEQLQCQHCTIYEENEVIGEQVAFGIILQNVEENEIVKLVTDKFQMHKMWMKALKKFCKLQNFLQRYKVENRIFDHFYRCIDKKKRAYASVKIVNKKGLKPEQKRFVENEISILRRVTCNLLPKLKKVYEDDNYIYLTFQYFQGDDLLKIVCTSSLEEIAVATLTYHILKGLRSIHSQNCFHGNLKLENIIFSTSQKENEIFIINFKYIEENSNEYRDRLIKRGQNNYVAPEVIEGKDFDSQIDIFSLGVCLFYMVFQKFPYAKIEKVGDKWTYDLDISILEQMFNEKKKDPSSHQHLSVSGIDFLLKLLQKDPGKRPTAAMALNHHWFINFTNKPTENKKLQKFRESHQMTSLKTILECSELSEREIDSCSRILFRRPIASNLSTFTIGTTTGLVDDNNVNVSDEEDFVNQQMINLNNQTKPKIPSKNLRNNISERLQTNQLPANYEEDQNAKTIEEILNQGRKNHSSPEKKDYNPLLNNLHFNEYMPSSPTLQSYKYKDVGLDVIAEDTSEVKTNTNINYTSPIKKNSTADPSNADFTTKVTNGNSANQYSTSTSPIFTLSNS</sequence>
<protein>
    <submittedName>
        <fullName evidence="8">Serine/Threonine kinase domain protein</fullName>
    </submittedName>
</protein>
<dbReference type="InterPro" id="IPR011009">
    <property type="entry name" value="Kinase-like_dom_sf"/>
</dbReference>
<dbReference type="SUPFAM" id="SSF50729">
    <property type="entry name" value="PH domain-like"/>
    <property type="match status" value="1"/>
</dbReference>
<dbReference type="InterPro" id="IPR001849">
    <property type="entry name" value="PH_domain"/>
</dbReference>
<dbReference type="SUPFAM" id="SSF56112">
    <property type="entry name" value="Protein kinase-like (PK-like)"/>
    <property type="match status" value="1"/>
</dbReference>
<name>W7XL64_TETTS</name>
<dbReference type="PANTHER" id="PTHR24349">
    <property type="entry name" value="SERINE/THREONINE-PROTEIN KINASE"/>
    <property type="match status" value="1"/>
</dbReference>